<dbReference type="GO" id="GO:0016757">
    <property type="term" value="F:glycosyltransferase activity"/>
    <property type="evidence" value="ECO:0007669"/>
    <property type="project" value="UniProtKB-KW"/>
</dbReference>
<dbReference type="InterPro" id="IPR001296">
    <property type="entry name" value="Glyco_trans_1"/>
</dbReference>
<dbReference type="CDD" id="cd03812">
    <property type="entry name" value="GT4_CapH-like"/>
    <property type="match status" value="1"/>
</dbReference>
<dbReference type="InterPro" id="IPR028098">
    <property type="entry name" value="Glyco_trans_4-like_N"/>
</dbReference>
<accession>A0A9C7G6I8</accession>
<evidence type="ECO:0000259" key="1">
    <source>
        <dbReference type="Pfam" id="PF00534"/>
    </source>
</evidence>
<keyword evidence="3" id="KW-0328">Glycosyltransferase</keyword>
<name>A0A9C7G6I8_9BACI</name>
<dbReference type="EMBL" id="CAKJTG010000002">
    <property type="protein sequence ID" value="CAG9606595.1"/>
    <property type="molecule type" value="Genomic_DNA"/>
</dbReference>
<proteinExistence type="predicted"/>
<gene>
    <name evidence="3" type="primary">epsF_2</name>
    <name evidence="3" type="ORF">NEOCIP111885_00283</name>
</gene>
<dbReference type="Gene3D" id="3.40.50.2000">
    <property type="entry name" value="Glycogen Phosphorylase B"/>
    <property type="match status" value="2"/>
</dbReference>
<dbReference type="AlphaFoldDB" id="A0A9C7G6I8"/>
<feature type="domain" description="Glycosyl transferase family 1" evidence="1">
    <location>
        <begin position="189"/>
        <end position="350"/>
    </location>
</feature>
<evidence type="ECO:0000259" key="2">
    <source>
        <dbReference type="Pfam" id="PF13439"/>
    </source>
</evidence>
<comment type="caution">
    <text evidence="3">The sequence shown here is derived from an EMBL/GenBank/DDBJ whole genome shotgun (WGS) entry which is preliminary data.</text>
</comment>
<protein>
    <submittedName>
        <fullName evidence="3">Glycosyltransferase EpsF</fullName>
        <ecNumber evidence="3">2.4.-.-</ecNumber>
    </submittedName>
</protein>
<evidence type="ECO:0000313" key="3">
    <source>
        <dbReference type="EMBL" id="CAG9606595.1"/>
    </source>
</evidence>
<keyword evidence="4" id="KW-1185">Reference proteome</keyword>
<sequence length="372" mass="42930">MSIEKPKRILHVMGKMDTGGAETLIMNIYRNIDRTKVQFDFIVHTKDKGYYDDEIFELGGNIFRVPNFSLLNLKSYYLAWVNFFKTNNTQYTIIHSHIRSTAAIFLSIARKFGLVTISHSHSISSGKGINAIIKKILQYPLRYIADYFFSCSKEAGEWLFGKRVTSNRKFKIIPNGISLEKYTFSNSTRKKIRKNLNINEKTFVIGHVGRFEYPKNHEFLIETFKLVKKDNENSKLLLIGDGILTNYIKEKVKQSNLTNCVYFMGIRDDIPDLLQVMDIFVFPSQFEGFGIAALEAQASGLKTFVSDTIPEAVKVTDNIETISLSKPAEFWAEEILKYKNGYRRRDTMIKIKNAGYDVKEIANWLEEFYING</sequence>
<dbReference type="Proteomes" id="UP000789845">
    <property type="component" value="Unassembled WGS sequence"/>
</dbReference>
<reference evidence="3" key="1">
    <citation type="submission" date="2021-10" db="EMBL/GenBank/DDBJ databases">
        <authorList>
            <person name="Criscuolo A."/>
        </authorList>
    </citation>
    <scope>NUCLEOTIDE SEQUENCE</scope>
    <source>
        <strain evidence="3">CIP111885</strain>
    </source>
</reference>
<evidence type="ECO:0000313" key="4">
    <source>
        <dbReference type="Proteomes" id="UP000789845"/>
    </source>
</evidence>
<dbReference type="InterPro" id="IPR050194">
    <property type="entry name" value="Glycosyltransferase_grp1"/>
</dbReference>
<dbReference type="Pfam" id="PF13439">
    <property type="entry name" value="Glyco_transf_4"/>
    <property type="match status" value="1"/>
</dbReference>
<dbReference type="SUPFAM" id="SSF53756">
    <property type="entry name" value="UDP-Glycosyltransferase/glycogen phosphorylase"/>
    <property type="match status" value="1"/>
</dbReference>
<dbReference type="Pfam" id="PF00534">
    <property type="entry name" value="Glycos_transf_1"/>
    <property type="match status" value="1"/>
</dbReference>
<keyword evidence="3" id="KW-0808">Transferase</keyword>
<organism evidence="3 4">
    <name type="scientific">Pseudoneobacillus rhizosphaerae</name>
    <dbReference type="NCBI Taxonomy" id="2880968"/>
    <lineage>
        <taxon>Bacteria</taxon>
        <taxon>Bacillati</taxon>
        <taxon>Bacillota</taxon>
        <taxon>Bacilli</taxon>
        <taxon>Bacillales</taxon>
        <taxon>Bacillaceae</taxon>
        <taxon>Pseudoneobacillus</taxon>
    </lineage>
</organism>
<dbReference type="RefSeq" id="WP_230494886.1">
    <property type="nucleotide sequence ID" value="NZ_CAKJTG010000002.1"/>
</dbReference>
<dbReference type="PANTHER" id="PTHR45947">
    <property type="entry name" value="SULFOQUINOVOSYL TRANSFERASE SQD2"/>
    <property type="match status" value="1"/>
</dbReference>
<dbReference type="PANTHER" id="PTHR45947:SF3">
    <property type="entry name" value="SULFOQUINOVOSYL TRANSFERASE SQD2"/>
    <property type="match status" value="1"/>
</dbReference>
<dbReference type="EC" id="2.4.-.-" evidence="3"/>
<feature type="domain" description="Glycosyltransferase subfamily 4-like N-terminal" evidence="2">
    <location>
        <begin position="19"/>
        <end position="180"/>
    </location>
</feature>